<reference evidence="1 2" key="1">
    <citation type="journal article" date="2024" name="Plant Biotechnol. J.">
        <title>Genome and CRISPR/Cas9 system of a widespread forest tree (Populus alba) in the world.</title>
        <authorList>
            <person name="Liu Y.J."/>
            <person name="Jiang P.F."/>
            <person name="Han X.M."/>
            <person name="Li X.Y."/>
            <person name="Wang H.M."/>
            <person name="Wang Y.J."/>
            <person name="Wang X.X."/>
            <person name="Zeng Q.Y."/>
        </authorList>
    </citation>
    <scope>NUCLEOTIDE SEQUENCE [LARGE SCALE GENOMIC DNA]</scope>
    <source>
        <strain evidence="2">cv. PAL-ZL1</strain>
    </source>
</reference>
<keyword evidence="2" id="KW-1185">Reference proteome</keyword>
<dbReference type="EMBL" id="RCHU02000017">
    <property type="protein sequence ID" value="KAL3567447.1"/>
    <property type="molecule type" value="Genomic_DNA"/>
</dbReference>
<gene>
    <name evidence="1" type="ORF">D5086_030098</name>
</gene>
<organism evidence="1 2">
    <name type="scientific">Populus alba</name>
    <name type="common">White poplar</name>
    <dbReference type="NCBI Taxonomy" id="43335"/>
    <lineage>
        <taxon>Eukaryota</taxon>
        <taxon>Viridiplantae</taxon>
        <taxon>Streptophyta</taxon>
        <taxon>Embryophyta</taxon>
        <taxon>Tracheophyta</taxon>
        <taxon>Spermatophyta</taxon>
        <taxon>Magnoliopsida</taxon>
        <taxon>eudicotyledons</taxon>
        <taxon>Gunneridae</taxon>
        <taxon>Pentapetalae</taxon>
        <taxon>rosids</taxon>
        <taxon>fabids</taxon>
        <taxon>Malpighiales</taxon>
        <taxon>Salicaceae</taxon>
        <taxon>Saliceae</taxon>
        <taxon>Populus</taxon>
    </lineage>
</organism>
<evidence type="ECO:0000313" key="2">
    <source>
        <dbReference type="Proteomes" id="UP000309997"/>
    </source>
</evidence>
<name>A0ACC4AMI8_POPAL</name>
<dbReference type="Proteomes" id="UP000309997">
    <property type="component" value="Unassembled WGS sequence"/>
</dbReference>
<protein>
    <submittedName>
        <fullName evidence="1">Uncharacterized protein</fullName>
    </submittedName>
</protein>
<sequence>MFGRLVDEDLQLQIGKRVVLLEAVHSDQYTKYLMKSNLARNLILANCFMVKGEPSTLFFFFSNLIVLWTWILNLTRTSWLQMLTEIVSNNPNQNLNLLAH</sequence>
<evidence type="ECO:0000313" key="1">
    <source>
        <dbReference type="EMBL" id="KAL3567447.1"/>
    </source>
</evidence>
<proteinExistence type="predicted"/>
<comment type="caution">
    <text evidence="1">The sequence shown here is derived from an EMBL/GenBank/DDBJ whole genome shotgun (WGS) entry which is preliminary data.</text>
</comment>
<accession>A0ACC4AMI8</accession>